<feature type="region of interest" description="Disordered" evidence="2">
    <location>
        <begin position="242"/>
        <end position="280"/>
    </location>
</feature>
<evidence type="ECO:0000256" key="2">
    <source>
        <dbReference type="SAM" id="MobiDB-lite"/>
    </source>
</evidence>
<reference evidence="3 4" key="1">
    <citation type="submission" date="2023-08" db="EMBL/GenBank/DDBJ databases">
        <title>Black Yeasts Isolated from many extreme environments.</title>
        <authorList>
            <person name="Coleine C."/>
            <person name="Stajich J.E."/>
            <person name="Selbmann L."/>
        </authorList>
    </citation>
    <scope>NUCLEOTIDE SEQUENCE [LARGE SCALE GENOMIC DNA]</scope>
    <source>
        <strain evidence="3 4">CCFEE 5910</strain>
    </source>
</reference>
<evidence type="ECO:0000313" key="4">
    <source>
        <dbReference type="Proteomes" id="UP001309876"/>
    </source>
</evidence>
<name>A0AAN7SWD5_9EURO</name>
<dbReference type="EMBL" id="JAVRRJ010000008">
    <property type="protein sequence ID" value="KAK5082474.1"/>
    <property type="molecule type" value="Genomic_DNA"/>
</dbReference>
<feature type="compositionally biased region" description="Basic residues" evidence="2">
    <location>
        <begin position="983"/>
        <end position="996"/>
    </location>
</feature>
<comment type="caution">
    <text evidence="3">The sequence shown here is derived from an EMBL/GenBank/DDBJ whole genome shotgun (WGS) entry which is preliminary data.</text>
</comment>
<feature type="compositionally biased region" description="Polar residues" evidence="2">
    <location>
        <begin position="613"/>
        <end position="622"/>
    </location>
</feature>
<evidence type="ECO:0000313" key="3">
    <source>
        <dbReference type="EMBL" id="KAK5082474.1"/>
    </source>
</evidence>
<protein>
    <submittedName>
        <fullName evidence="3">Uncharacterized protein</fullName>
    </submittedName>
</protein>
<feature type="region of interest" description="Disordered" evidence="2">
    <location>
        <begin position="884"/>
        <end position="911"/>
    </location>
</feature>
<evidence type="ECO:0000256" key="1">
    <source>
        <dbReference type="SAM" id="Coils"/>
    </source>
</evidence>
<feature type="region of interest" description="Disordered" evidence="2">
    <location>
        <begin position="315"/>
        <end position="358"/>
    </location>
</feature>
<feature type="region of interest" description="Disordered" evidence="2">
    <location>
        <begin position="612"/>
        <end position="639"/>
    </location>
</feature>
<gene>
    <name evidence="3" type="ORF">LTR05_007621</name>
</gene>
<feature type="region of interest" description="Disordered" evidence="2">
    <location>
        <begin position="850"/>
        <end position="872"/>
    </location>
</feature>
<feature type="region of interest" description="Disordered" evidence="2">
    <location>
        <begin position="1041"/>
        <end position="1068"/>
    </location>
</feature>
<feature type="compositionally biased region" description="Polar residues" evidence="2">
    <location>
        <begin position="344"/>
        <end position="358"/>
    </location>
</feature>
<feature type="compositionally biased region" description="Polar residues" evidence="2">
    <location>
        <begin position="17"/>
        <end position="34"/>
    </location>
</feature>
<feature type="region of interest" description="Disordered" evidence="2">
    <location>
        <begin position="762"/>
        <end position="785"/>
    </location>
</feature>
<feature type="region of interest" description="Disordered" evidence="2">
    <location>
        <begin position="435"/>
        <end position="502"/>
    </location>
</feature>
<feature type="compositionally biased region" description="Low complexity" evidence="2">
    <location>
        <begin position="767"/>
        <end position="777"/>
    </location>
</feature>
<feature type="compositionally biased region" description="Acidic residues" evidence="2">
    <location>
        <begin position="1137"/>
        <end position="1146"/>
    </location>
</feature>
<feature type="region of interest" description="Disordered" evidence="2">
    <location>
        <begin position="1127"/>
        <end position="1152"/>
    </location>
</feature>
<feature type="region of interest" description="Disordered" evidence="2">
    <location>
        <begin position="699"/>
        <end position="724"/>
    </location>
</feature>
<feature type="coiled-coil region" evidence="1">
    <location>
        <begin position="1084"/>
        <end position="1115"/>
    </location>
</feature>
<organism evidence="3 4">
    <name type="scientific">Lithohypha guttulata</name>
    <dbReference type="NCBI Taxonomy" id="1690604"/>
    <lineage>
        <taxon>Eukaryota</taxon>
        <taxon>Fungi</taxon>
        <taxon>Dikarya</taxon>
        <taxon>Ascomycota</taxon>
        <taxon>Pezizomycotina</taxon>
        <taxon>Eurotiomycetes</taxon>
        <taxon>Chaetothyriomycetidae</taxon>
        <taxon>Chaetothyriales</taxon>
        <taxon>Trichomeriaceae</taxon>
        <taxon>Lithohypha</taxon>
    </lineage>
</organism>
<accession>A0AAN7SWD5</accession>
<keyword evidence="1" id="KW-0175">Coiled coil</keyword>
<feature type="compositionally biased region" description="Polar residues" evidence="2">
    <location>
        <begin position="447"/>
        <end position="471"/>
    </location>
</feature>
<sequence>MSFDNVGSERLKPHFMQATQASRASKSTAPSPLQTRAGVIPLSSALSKRQYLLQRATQRLTSFSTSKSKPSRLPIASPGVSRNARASLLVLSSPTQRYSHLPEPIKKPSLESPTEKPLPNLPIATFVPQSPVHRRSLIDAAEKPLRKAVSPGIEQDWPTLLPANLTEIPEPQGIGTSAETPTMIKPSLSESLYEGMRNLKLNDDASGQLKSIRTESNNKINAQNFTPKIFHNSSEALKNHPVEDTKFLDPRPAPGTPRVDEQDRSSTGSSIDRRSSQQGLNILKARRKSKSSGPNYQPPSFIPQPFSTTIVQELEDTSSSNNDVSNNTIEPTESRMSRKRGVSATGSPYSNHVKNSSKVVQLKRACSRISDTKGQVNSNGDDKHIDDTKYMATILDTSVACTLPSERQSSLPLPTRPMVKTSTVDAKTILSTWMRPNACETPEESLKSGSSSTTIRNGPASVTKTSSETKASTPPSISSRKSSMKENVSSNRPGDDEDLSPMRTFKFPANISEVDDNGSQMTRITSASSLSKAGTIYAQDERGRYRLKPLSLADPKHGPRLRIDDSADHLLLSDEQLAHVEAKRAAHMHKIEWAKSRNGDIENEVFPELESLKGTNTNTQADEGSDPDPALDRQLQSKSSCRSLGKGLKLAPPVAENIGILSHSSDGWPLLTSKVAPFAETDASASASIPPNIIRTSASEAKLESTPGTPLRQHGNNNQTSPSSAYTLRTALNKLPNEAKPVTTSLKLKLQKSLPEFARPLFPPRTSSKSDSASAVSPLHGGVRRQTSGLLHPFVNQRATFRRVTNKSHDDEYTHAHPAVTPAASDTLASSAQHMQSYNASTRHMNAHQDIDSDLPFSPLAVPGTVQSNKPKMMSKFGGLFHKTSREGDLHRSGSIKATQNHKPNIPSPLGETLSEFSANISRGGDLTLFTKLDNIAASKTQNGSLTTMYGTASNDDSTSKTSHSASAIYHGMVKETSSPPSAKRKFPRLPGHKHSATNSSAPPSKPRDMSPQFMTSALEPPEIREATTLAFSLLDRARDTRYGTGAPSTPSPTNTDEDGETANDGAGVSQADYVELAKVIVSIVAMAREAEKAKEEAKSAAARAEIESVKTRRNVAELCVRVNNLISGGGQGTGSDEGDEDESEGVQDWML</sequence>
<dbReference type="AlphaFoldDB" id="A0AAN7SWD5"/>
<feature type="region of interest" description="Disordered" evidence="2">
    <location>
        <begin position="973"/>
        <end position="1021"/>
    </location>
</feature>
<proteinExistence type="predicted"/>
<feature type="compositionally biased region" description="Low complexity" evidence="2">
    <location>
        <begin position="472"/>
        <end position="481"/>
    </location>
</feature>
<feature type="region of interest" description="Disordered" evidence="2">
    <location>
        <begin position="97"/>
        <end position="117"/>
    </location>
</feature>
<feature type="compositionally biased region" description="Low complexity" evidence="2">
    <location>
        <begin position="317"/>
        <end position="328"/>
    </location>
</feature>
<keyword evidence="4" id="KW-1185">Reference proteome</keyword>
<dbReference type="Proteomes" id="UP001309876">
    <property type="component" value="Unassembled WGS sequence"/>
</dbReference>
<feature type="region of interest" description="Disordered" evidence="2">
    <location>
        <begin position="1"/>
        <end position="36"/>
    </location>
</feature>
<feature type="compositionally biased region" description="Polar residues" evidence="2">
    <location>
        <begin position="714"/>
        <end position="724"/>
    </location>
</feature>